<protein>
    <submittedName>
        <fullName evidence="1">Uncharacterized protein</fullName>
    </submittedName>
</protein>
<gene>
    <name evidence="1" type="ORF">RSO01_91340</name>
</gene>
<sequence length="74" mass="8155">MERGLLVELSPNEESALQRIAFGFDQTGLRLDYLTRLKLLALVEPRDSALVLTALGARRVATLHDSAPRPGKAR</sequence>
<accession>A0A512NSN8</accession>
<keyword evidence="2" id="KW-1185">Reference proteome</keyword>
<comment type="caution">
    <text evidence="1">The sequence shown here is derived from an EMBL/GenBank/DDBJ whole genome shotgun (WGS) entry which is preliminary data.</text>
</comment>
<reference evidence="1 2" key="1">
    <citation type="submission" date="2019-07" db="EMBL/GenBank/DDBJ databases">
        <title>Whole genome shotgun sequence of Reyranella soli NBRC 108950.</title>
        <authorList>
            <person name="Hosoyama A."/>
            <person name="Uohara A."/>
            <person name="Ohji S."/>
            <person name="Ichikawa N."/>
        </authorList>
    </citation>
    <scope>NUCLEOTIDE SEQUENCE [LARGE SCALE GENOMIC DNA]</scope>
    <source>
        <strain evidence="1 2">NBRC 108950</strain>
    </source>
</reference>
<dbReference type="Proteomes" id="UP000321058">
    <property type="component" value="Unassembled WGS sequence"/>
</dbReference>
<name>A0A512NSN8_9HYPH</name>
<organism evidence="1 2">
    <name type="scientific">Reyranella soli</name>
    <dbReference type="NCBI Taxonomy" id="1230389"/>
    <lineage>
        <taxon>Bacteria</taxon>
        <taxon>Pseudomonadati</taxon>
        <taxon>Pseudomonadota</taxon>
        <taxon>Alphaproteobacteria</taxon>
        <taxon>Hyphomicrobiales</taxon>
        <taxon>Reyranellaceae</taxon>
        <taxon>Reyranella</taxon>
    </lineage>
</organism>
<proteinExistence type="predicted"/>
<dbReference type="AlphaFoldDB" id="A0A512NSN8"/>
<dbReference type="EMBL" id="BKAJ01000278">
    <property type="protein sequence ID" value="GEP61968.1"/>
    <property type="molecule type" value="Genomic_DNA"/>
</dbReference>
<evidence type="ECO:0000313" key="2">
    <source>
        <dbReference type="Proteomes" id="UP000321058"/>
    </source>
</evidence>
<evidence type="ECO:0000313" key="1">
    <source>
        <dbReference type="EMBL" id="GEP61968.1"/>
    </source>
</evidence>